<comment type="caution">
    <text evidence="1">The sequence shown here is derived from an EMBL/GenBank/DDBJ whole genome shotgun (WGS) entry which is preliminary data.</text>
</comment>
<organism evidence="1 2">
    <name type="scientific">Diversispora epigaea</name>
    <dbReference type="NCBI Taxonomy" id="1348612"/>
    <lineage>
        <taxon>Eukaryota</taxon>
        <taxon>Fungi</taxon>
        <taxon>Fungi incertae sedis</taxon>
        <taxon>Mucoromycota</taxon>
        <taxon>Glomeromycotina</taxon>
        <taxon>Glomeromycetes</taxon>
        <taxon>Diversisporales</taxon>
        <taxon>Diversisporaceae</taxon>
        <taxon>Diversispora</taxon>
    </lineage>
</organism>
<reference evidence="1 2" key="1">
    <citation type="submission" date="2018-08" db="EMBL/GenBank/DDBJ databases">
        <title>Genome and evolution of the arbuscular mycorrhizal fungus Diversispora epigaea (formerly Glomus versiforme) and its bacterial endosymbionts.</title>
        <authorList>
            <person name="Sun X."/>
            <person name="Fei Z."/>
            <person name="Harrison M."/>
        </authorList>
    </citation>
    <scope>NUCLEOTIDE SEQUENCE [LARGE SCALE GENOMIC DNA]</scope>
    <source>
        <strain evidence="1 2">IT104</strain>
    </source>
</reference>
<keyword evidence="2" id="KW-1185">Reference proteome</keyword>
<sequence length="60" mass="6890">MKLIGEKKIFPIRKFWKKPSLTVYSEDSQAQQPVLAAATSNPTPPPPPKNFLLRHKYNKI</sequence>
<name>A0A397JVG5_9GLOM</name>
<dbReference type="Proteomes" id="UP000266861">
    <property type="component" value="Unassembled WGS sequence"/>
</dbReference>
<accession>A0A397JVG5</accession>
<dbReference type="EMBL" id="PQFF01000021">
    <property type="protein sequence ID" value="RHZ88410.1"/>
    <property type="molecule type" value="Genomic_DNA"/>
</dbReference>
<protein>
    <submittedName>
        <fullName evidence="1">Uncharacterized protein</fullName>
    </submittedName>
</protein>
<evidence type="ECO:0000313" key="2">
    <source>
        <dbReference type="Proteomes" id="UP000266861"/>
    </source>
</evidence>
<proteinExistence type="predicted"/>
<evidence type="ECO:0000313" key="1">
    <source>
        <dbReference type="EMBL" id="RHZ88410.1"/>
    </source>
</evidence>
<dbReference type="AlphaFoldDB" id="A0A397JVG5"/>
<gene>
    <name evidence="1" type="ORF">Glove_23g243</name>
</gene>